<evidence type="ECO:0000256" key="1">
    <source>
        <dbReference type="ARBA" id="ARBA00001974"/>
    </source>
</evidence>
<dbReference type="Gene3D" id="1.20.140.10">
    <property type="entry name" value="Butyryl-CoA Dehydrogenase, subunit A, domain 3"/>
    <property type="match status" value="2"/>
</dbReference>
<feature type="domain" description="Acyl-CoA oxidase/dehydrogenase middle" evidence="7">
    <location>
        <begin position="474"/>
        <end position="555"/>
    </location>
</feature>
<sequence>MNLHLSDEQRMLRESMARLFAAESTSERLRAAESSGFDAALWEQVSAAGIPMLRVPETEGGLESSLLDALLVAEEAGRYLASAPVIEVIVACRLLGLAGRSEAAAEHLERSLSGSVLTLALHNVATRPLQVVPAATIADAVLFLDGDELALLSGFEKPQTVANLGSDPLARIHFQECGGERLSLLVGAEAVTLFQAAIEEWKLLNTARLAGLTRQGLQMAADYSKERFAFGNAIGSFQGISHPLADAVTEAEGAQLLAWRAAWAISKGCKDAAASVSMAYWWASQVAARAMSRALHTFGGYGVSLEYDIQFYYRKSKAMVLPLGDPQQELQQVAQRLWTDVVVSLPDAGQIDLDFSLGARAEVFGEEVRAYFEKNLTPELRAHAHHSVAGFHPEFNKQLARDGLLFPHWPKQYGGLERDAYDLAAMTAVMESYGWEHVTAPITNQVAQILMMFACDEVKEEALSRFGRGEALACMGFTEPSCGCDLFAAKTKAEQQADGNWLINGQKIFTTAANLADYCFLLARTSPDKPKHAGLSVFLVPMTLPGIEVHAVHTLQDERTNIVYFSEVLLPEKYLIGPVDGGLKVMASTLEMEHGSADQYRHGHVTMVNAAEAWALQTTRDGEPLLHDRDAAGRLARSKVHLEVSTLLCRRAIWAMSEKVHSRYWGPMAKMFATEIYQRDALDLMDLAAPDTVFADHSGLGQVELGYRQSIGTTIYGGTSEVQRSLVAEQALGMPKSRN</sequence>
<dbReference type="Gene3D" id="1.10.540.10">
    <property type="entry name" value="Acyl-CoA dehydrogenase/oxidase, N-terminal domain"/>
    <property type="match status" value="2"/>
</dbReference>
<dbReference type="SUPFAM" id="SSF56645">
    <property type="entry name" value="Acyl-CoA dehydrogenase NM domain-like"/>
    <property type="match status" value="2"/>
</dbReference>
<dbReference type="InterPro" id="IPR037069">
    <property type="entry name" value="AcylCoA_DH/ox_N_sf"/>
</dbReference>
<dbReference type="PANTHER" id="PTHR43292">
    <property type="entry name" value="ACYL-COA DEHYDROGENASE"/>
    <property type="match status" value="1"/>
</dbReference>
<comment type="cofactor">
    <cofactor evidence="1">
        <name>FAD</name>
        <dbReference type="ChEBI" id="CHEBI:57692"/>
    </cofactor>
</comment>
<evidence type="ECO:0000256" key="4">
    <source>
        <dbReference type="ARBA" id="ARBA00022827"/>
    </source>
</evidence>
<comment type="caution">
    <text evidence="9">The sequence shown here is derived from an EMBL/GenBank/DDBJ whole genome shotgun (WGS) entry which is preliminary data.</text>
</comment>
<feature type="domain" description="Acyl-CoA dehydrogenase/oxidase N-terminal" evidence="8">
    <location>
        <begin position="6"/>
        <end position="114"/>
    </location>
</feature>
<feature type="domain" description="Acyl-CoA dehydrogenase/oxidase N-terminal" evidence="8">
    <location>
        <begin position="363"/>
        <end position="470"/>
    </location>
</feature>
<dbReference type="InterPro" id="IPR006091">
    <property type="entry name" value="Acyl-CoA_Oxase/DH_mid-dom"/>
</dbReference>
<dbReference type="Pfam" id="PF02771">
    <property type="entry name" value="Acyl-CoA_dh_N"/>
    <property type="match status" value="2"/>
</dbReference>
<evidence type="ECO:0000256" key="2">
    <source>
        <dbReference type="ARBA" id="ARBA00009347"/>
    </source>
</evidence>
<dbReference type="PANTHER" id="PTHR43292:SF4">
    <property type="entry name" value="ACYL-COA DEHYDROGENASE FADE34"/>
    <property type="match status" value="1"/>
</dbReference>
<proteinExistence type="inferred from homology"/>
<dbReference type="Pfam" id="PF02770">
    <property type="entry name" value="Acyl-CoA_dh_M"/>
    <property type="match status" value="1"/>
</dbReference>
<dbReference type="InterPro" id="IPR013786">
    <property type="entry name" value="AcylCoA_DH/ox_N"/>
</dbReference>
<dbReference type="AlphaFoldDB" id="A0A9E5JWM1"/>
<dbReference type="Proteomes" id="UP000787472">
    <property type="component" value="Unassembled WGS sequence"/>
</dbReference>
<evidence type="ECO:0000259" key="6">
    <source>
        <dbReference type="Pfam" id="PF00441"/>
    </source>
</evidence>
<keyword evidence="4" id="KW-0274">FAD</keyword>
<evidence type="ECO:0000256" key="5">
    <source>
        <dbReference type="ARBA" id="ARBA00023002"/>
    </source>
</evidence>
<dbReference type="InterPro" id="IPR036250">
    <property type="entry name" value="AcylCo_DH-like_C"/>
</dbReference>
<dbReference type="GO" id="GO:0016627">
    <property type="term" value="F:oxidoreductase activity, acting on the CH-CH group of donors"/>
    <property type="evidence" value="ECO:0007669"/>
    <property type="project" value="InterPro"/>
</dbReference>
<comment type="similarity">
    <text evidence="2">Belongs to the acyl-CoA dehydrogenase family.</text>
</comment>
<dbReference type="InterPro" id="IPR052161">
    <property type="entry name" value="Mycobact_Acyl-CoA_DH"/>
</dbReference>
<evidence type="ECO:0000259" key="7">
    <source>
        <dbReference type="Pfam" id="PF02770"/>
    </source>
</evidence>
<dbReference type="InterPro" id="IPR046373">
    <property type="entry name" value="Acyl-CoA_Oxase/DH_mid-dom_sf"/>
</dbReference>
<name>A0A9E5JWM1_9GAMM</name>
<feature type="domain" description="Acyl-CoA dehydrogenase/oxidase C-terminal" evidence="6">
    <location>
        <begin position="195"/>
        <end position="337"/>
    </location>
</feature>
<dbReference type="GO" id="GO:0005886">
    <property type="term" value="C:plasma membrane"/>
    <property type="evidence" value="ECO:0007669"/>
    <property type="project" value="TreeGrafter"/>
</dbReference>
<keyword evidence="5" id="KW-0560">Oxidoreductase</keyword>
<accession>A0A9E5JWM1</accession>
<evidence type="ECO:0000313" key="10">
    <source>
        <dbReference type="Proteomes" id="UP000787472"/>
    </source>
</evidence>
<dbReference type="Gene3D" id="2.40.110.10">
    <property type="entry name" value="Butyryl-CoA Dehydrogenase, subunit A, domain 2"/>
    <property type="match status" value="1"/>
</dbReference>
<reference evidence="9" key="1">
    <citation type="submission" date="2020-03" db="EMBL/GenBank/DDBJ databases">
        <authorList>
            <person name="Guo F."/>
        </authorList>
    </citation>
    <scope>NUCLEOTIDE SEQUENCE</scope>
    <source>
        <strain evidence="9">JCM 30134</strain>
    </source>
</reference>
<keyword evidence="3" id="KW-0285">Flavoprotein</keyword>
<dbReference type="SUPFAM" id="SSF47203">
    <property type="entry name" value="Acyl-CoA dehydrogenase C-terminal domain-like"/>
    <property type="match status" value="2"/>
</dbReference>
<evidence type="ECO:0000256" key="3">
    <source>
        <dbReference type="ARBA" id="ARBA00022630"/>
    </source>
</evidence>
<dbReference type="GO" id="GO:0050660">
    <property type="term" value="F:flavin adenine dinucleotide binding"/>
    <property type="evidence" value="ECO:0007669"/>
    <property type="project" value="InterPro"/>
</dbReference>
<dbReference type="Pfam" id="PF00441">
    <property type="entry name" value="Acyl-CoA_dh_1"/>
    <property type="match status" value="2"/>
</dbReference>
<dbReference type="EMBL" id="JAAONZ010000011">
    <property type="protein sequence ID" value="NHO66634.1"/>
    <property type="molecule type" value="Genomic_DNA"/>
</dbReference>
<keyword evidence="10" id="KW-1185">Reference proteome</keyword>
<gene>
    <name evidence="9" type="ORF">G8770_13880</name>
</gene>
<protein>
    <submittedName>
        <fullName evidence="9">Acyl-CoA dehydrogenase</fullName>
    </submittedName>
</protein>
<organism evidence="9 10">
    <name type="scientific">Pseudomaricurvus hydrocarbonicus</name>
    <dbReference type="NCBI Taxonomy" id="1470433"/>
    <lineage>
        <taxon>Bacteria</taxon>
        <taxon>Pseudomonadati</taxon>
        <taxon>Pseudomonadota</taxon>
        <taxon>Gammaproteobacteria</taxon>
        <taxon>Cellvibrionales</taxon>
        <taxon>Cellvibrionaceae</taxon>
        <taxon>Pseudomaricurvus</taxon>
    </lineage>
</organism>
<dbReference type="InterPro" id="IPR009100">
    <property type="entry name" value="AcylCoA_DH/oxidase_NM_dom_sf"/>
</dbReference>
<feature type="domain" description="Acyl-CoA dehydrogenase/oxidase C-terminal" evidence="6">
    <location>
        <begin position="582"/>
        <end position="731"/>
    </location>
</feature>
<evidence type="ECO:0000259" key="8">
    <source>
        <dbReference type="Pfam" id="PF02771"/>
    </source>
</evidence>
<evidence type="ECO:0000313" key="9">
    <source>
        <dbReference type="EMBL" id="NHO66634.1"/>
    </source>
</evidence>
<dbReference type="InterPro" id="IPR009075">
    <property type="entry name" value="AcylCo_DH/oxidase_C"/>
</dbReference>